<dbReference type="GO" id="GO:0000724">
    <property type="term" value="P:double-strand break repair via homologous recombination"/>
    <property type="evidence" value="ECO:0007669"/>
    <property type="project" value="TreeGrafter"/>
</dbReference>
<evidence type="ECO:0000256" key="1">
    <source>
        <dbReference type="ARBA" id="ARBA00005446"/>
    </source>
</evidence>
<dbReference type="STRING" id="5217.A0A4Q1BMB6"/>
<dbReference type="InterPro" id="IPR001650">
    <property type="entry name" value="Helicase_C-like"/>
</dbReference>
<evidence type="ECO:0000256" key="2">
    <source>
        <dbReference type="ARBA" id="ARBA00022741"/>
    </source>
</evidence>
<dbReference type="InParanoid" id="A0A4Q1BMB6"/>
<keyword evidence="9" id="KW-1185">Reference proteome</keyword>
<protein>
    <recommendedName>
        <fullName evidence="5">DNA 3'-5' helicase</fullName>
        <ecNumber evidence="5">5.6.2.4</ecNumber>
    </recommendedName>
</protein>
<dbReference type="InterPro" id="IPR027417">
    <property type="entry name" value="P-loop_NTPase"/>
</dbReference>
<dbReference type="GO" id="GO:0005694">
    <property type="term" value="C:chromosome"/>
    <property type="evidence" value="ECO:0007669"/>
    <property type="project" value="TreeGrafter"/>
</dbReference>
<evidence type="ECO:0000313" key="9">
    <source>
        <dbReference type="Proteomes" id="UP000289152"/>
    </source>
</evidence>
<feature type="region of interest" description="Disordered" evidence="6">
    <location>
        <begin position="576"/>
        <end position="662"/>
    </location>
</feature>
<dbReference type="InterPro" id="IPR014001">
    <property type="entry name" value="Helicase_ATP-bd"/>
</dbReference>
<keyword evidence="3" id="KW-0067">ATP-binding</keyword>
<comment type="catalytic activity">
    <reaction evidence="4">
        <text>Couples ATP hydrolysis with the unwinding of duplex DNA by translocating in the 3'-5' direction.</text>
        <dbReference type="EC" id="5.6.2.4"/>
    </reaction>
</comment>
<name>A0A4Q1BMB6_TREME</name>
<feature type="region of interest" description="Disordered" evidence="6">
    <location>
        <begin position="478"/>
        <end position="497"/>
    </location>
</feature>
<feature type="region of interest" description="Disordered" evidence="6">
    <location>
        <begin position="535"/>
        <end position="559"/>
    </location>
</feature>
<dbReference type="EC" id="5.6.2.4" evidence="5"/>
<dbReference type="GO" id="GO:0005524">
    <property type="term" value="F:ATP binding"/>
    <property type="evidence" value="ECO:0007669"/>
    <property type="project" value="UniProtKB-KW"/>
</dbReference>
<dbReference type="SMART" id="SM00487">
    <property type="entry name" value="DEXDc"/>
    <property type="match status" value="1"/>
</dbReference>
<dbReference type="AlphaFoldDB" id="A0A4Q1BMB6"/>
<evidence type="ECO:0000256" key="3">
    <source>
        <dbReference type="ARBA" id="ARBA00022840"/>
    </source>
</evidence>
<dbReference type="Pfam" id="PF00271">
    <property type="entry name" value="Helicase_C"/>
    <property type="match status" value="1"/>
</dbReference>
<dbReference type="GO" id="GO:0005737">
    <property type="term" value="C:cytoplasm"/>
    <property type="evidence" value="ECO:0007669"/>
    <property type="project" value="TreeGrafter"/>
</dbReference>
<comment type="similarity">
    <text evidence="1">Belongs to the helicase family. RecQ subfamily.</text>
</comment>
<evidence type="ECO:0000313" key="8">
    <source>
        <dbReference type="EMBL" id="RXK38959.1"/>
    </source>
</evidence>
<feature type="region of interest" description="Disordered" evidence="6">
    <location>
        <begin position="676"/>
        <end position="701"/>
    </location>
</feature>
<keyword evidence="2" id="KW-0547">Nucleotide-binding</keyword>
<dbReference type="PANTHER" id="PTHR13710">
    <property type="entry name" value="DNA HELICASE RECQ FAMILY MEMBER"/>
    <property type="match status" value="1"/>
</dbReference>
<feature type="compositionally biased region" description="Basic and acidic residues" evidence="6">
    <location>
        <begin position="652"/>
        <end position="662"/>
    </location>
</feature>
<sequence>MAVGLAWQGVVGLVANRPRASDGSTVVTVLQEVTETALEVRPGRAPDLTLQAVTHAIGEAFKSEVATHLEVGLSQPRSSSLPVIPDIEVPSVRFNDLTRLGYRSGFRSPTQALVTEHMIKAVSDGIYIMPTGAGKTLPYFLTSSLVGTPLFVAVVVPFASLLEDLRSRAGGLGVKVHCWQDGQRVPEDCSLCLLAVEHVTSFLGWARTLSGRLHCVVVEEAHEIILSSSYRKAMTSVARLRALGRPTYLCSASIPPSLERPLLDSLGISNAWVARMSSSRPELGYQVWPQTVDSKHGLRVVCAVVEAWFGGALFGQVGKVIVYCQTKLDVDSVADKLASASRVGVARHHGSMSDEEKKGSVDSFAGTGVCLVMVSTIGLGAGVVWCDVMGVIFYDREDVLAWAEDQQKCRRWWLTKSVQGQGFTCVMGGERVMWCDNCSKMVTGGMMPFYYHDTREVWTESRWKERDGRKVPLMLVKDLGQEGEQDEPKGVSLDTRESEVSLVQEGLGNSSPPFPLPRINAPLLVDSMADLSVSRKQELGHSSSGEMGPPPKVSSRTLVSSSVFRPVRKLELVAASDEEKDEIQLPPPTPKASWAQNTKTGQQARAEAIRKAMEQTWSGSDSSIEYVGSKRPGSPLNSPRKSRATTKGSLDGLRERDVSHDLIRSPFRPASALMSAGVAHSSLPPVGGRTSTVSPFGGSVR</sequence>
<dbReference type="Gene3D" id="3.40.50.300">
    <property type="entry name" value="P-loop containing nucleotide triphosphate hydrolases"/>
    <property type="match status" value="2"/>
</dbReference>
<accession>A0A4Q1BMB6</accession>
<evidence type="ECO:0000256" key="4">
    <source>
        <dbReference type="ARBA" id="ARBA00034617"/>
    </source>
</evidence>
<feature type="domain" description="Helicase ATP-binding" evidence="7">
    <location>
        <begin position="116"/>
        <end position="272"/>
    </location>
</feature>
<feature type="compositionally biased region" description="Basic and acidic residues" evidence="6">
    <location>
        <begin position="486"/>
        <end position="497"/>
    </location>
</feature>
<evidence type="ECO:0000256" key="5">
    <source>
        <dbReference type="ARBA" id="ARBA00034808"/>
    </source>
</evidence>
<dbReference type="GO" id="GO:0009378">
    <property type="term" value="F:four-way junction helicase activity"/>
    <property type="evidence" value="ECO:0007669"/>
    <property type="project" value="TreeGrafter"/>
</dbReference>
<dbReference type="GO" id="GO:0003676">
    <property type="term" value="F:nucleic acid binding"/>
    <property type="evidence" value="ECO:0007669"/>
    <property type="project" value="InterPro"/>
</dbReference>
<comment type="caution">
    <text evidence="8">The sequence shown here is derived from an EMBL/GenBank/DDBJ whole genome shotgun (WGS) entry which is preliminary data.</text>
</comment>
<organism evidence="8 9">
    <name type="scientific">Tremella mesenterica</name>
    <name type="common">Jelly fungus</name>
    <dbReference type="NCBI Taxonomy" id="5217"/>
    <lineage>
        <taxon>Eukaryota</taxon>
        <taxon>Fungi</taxon>
        <taxon>Dikarya</taxon>
        <taxon>Basidiomycota</taxon>
        <taxon>Agaricomycotina</taxon>
        <taxon>Tremellomycetes</taxon>
        <taxon>Tremellales</taxon>
        <taxon>Tremellaceae</taxon>
        <taxon>Tremella</taxon>
    </lineage>
</organism>
<dbReference type="PROSITE" id="PS51192">
    <property type="entry name" value="HELICASE_ATP_BIND_1"/>
    <property type="match status" value="1"/>
</dbReference>
<proteinExistence type="inferred from homology"/>
<feature type="compositionally biased region" description="Polar residues" evidence="6">
    <location>
        <begin position="594"/>
        <end position="603"/>
    </location>
</feature>
<dbReference type="EMBL" id="SDIL01000039">
    <property type="protein sequence ID" value="RXK38959.1"/>
    <property type="molecule type" value="Genomic_DNA"/>
</dbReference>
<evidence type="ECO:0000256" key="6">
    <source>
        <dbReference type="SAM" id="MobiDB-lite"/>
    </source>
</evidence>
<dbReference type="PANTHER" id="PTHR13710:SF154">
    <property type="entry name" value="RECQ HELICASE, PUTATIVE (AFU_ORTHOLOGUE AFUA_6G14720)-RELATED"/>
    <property type="match status" value="1"/>
</dbReference>
<dbReference type="Proteomes" id="UP000289152">
    <property type="component" value="Unassembled WGS sequence"/>
</dbReference>
<reference evidence="8 9" key="1">
    <citation type="submission" date="2016-06" db="EMBL/GenBank/DDBJ databases">
        <title>Evolution of pathogenesis and genome organization in the Tremellales.</title>
        <authorList>
            <person name="Cuomo C."/>
            <person name="Litvintseva A."/>
            <person name="Heitman J."/>
            <person name="Chen Y."/>
            <person name="Sun S."/>
            <person name="Springer D."/>
            <person name="Dromer F."/>
            <person name="Young S."/>
            <person name="Zeng Q."/>
            <person name="Chapman S."/>
            <person name="Gujja S."/>
            <person name="Saif S."/>
            <person name="Birren B."/>
        </authorList>
    </citation>
    <scope>NUCLEOTIDE SEQUENCE [LARGE SCALE GENOMIC DNA]</scope>
    <source>
        <strain evidence="8 9">ATCC 28783</strain>
    </source>
</reference>
<dbReference type="Pfam" id="PF00270">
    <property type="entry name" value="DEAD"/>
    <property type="match status" value="1"/>
</dbReference>
<dbReference type="GO" id="GO:0043138">
    <property type="term" value="F:3'-5' DNA helicase activity"/>
    <property type="evidence" value="ECO:0007669"/>
    <property type="project" value="UniProtKB-EC"/>
</dbReference>
<dbReference type="SUPFAM" id="SSF52540">
    <property type="entry name" value="P-loop containing nucleoside triphosphate hydrolases"/>
    <property type="match status" value="1"/>
</dbReference>
<dbReference type="OrthoDB" id="2587207at2759"/>
<evidence type="ECO:0000259" key="7">
    <source>
        <dbReference type="PROSITE" id="PS51192"/>
    </source>
</evidence>
<dbReference type="InterPro" id="IPR011545">
    <property type="entry name" value="DEAD/DEAH_box_helicase_dom"/>
</dbReference>
<gene>
    <name evidence="8" type="ORF">M231_03804</name>
</gene>